<comment type="similarity">
    <text evidence="1">Belongs to the FGGY kinase family.</text>
</comment>
<dbReference type="GO" id="GO:0005524">
    <property type="term" value="F:ATP binding"/>
    <property type="evidence" value="ECO:0007669"/>
    <property type="project" value="UniProtKB-KW"/>
</dbReference>
<dbReference type="Pfam" id="PF02782">
    <property type="entry name" value="FGGY_C"/>
    <property type="match status" value="1"/>
</dbReference>
<proteinExistence type="inferred from homology"/>
<dbReference type="PANTHER" id="PTHR43095:SF5">
    <property type="entry name" value="XYLULOSE KINASE"/>
    <property type="match status" value="1"/>
</dbReference>
<protein>
    <submittedName>
        <fullName evidence="9">Carbohydrate kinase</fullName>
    </submittedName>
</protein>
<dbReference type="OrthoDB" id="9761504at2"/>
<keyword evidence="4 9" id="KW-0418">Kinase</keyword>
<keyword evidence="3" id="KW-0547">Nucleotide-binding</keyword>
<gene>
    <name evidence="9" type="ORF">KDA_51070</name>
</gene>
<evidence type="ECO:0000256" key="3">
    <source>
        <dbReference type="ARBA" id="ARBA00022741"/>
    </source>
</evidence>
<dbReference type="Proteomes" id="UP000287171">
    <property type="component" value="Unassembled WGS sequence"/>
</dbReference>
<feature type="domain" description="Carbohydrate kinase FGGY C-terminal" evidence="8">
    <location>
        <begin position="256"/>
        <end position="446"/>
    </location>
</feature>
<dbReference type="Gene3D" id="3.30.420.40">
    <property type="match status" value="2"/>
</dbReference>
<dbReference type="CDD" id="cd07771">
    <property type="entry name" value="ASKHA_NBD_FGGY_RhaB-like"/>
    <property type="match status" value="1"/>
</dbReference>
<reference evidence="10" key="1">
    <citation type="submission" date="2018-12" db="EMBL/GenBank/DDBJ databases">
        <title>Tengunoibacter tsumagoiensis gen. nov., sp. nov., Dictyobacter kobayashii sp. nov., D. alpinus sp. nov., and D. joshuensis sp. nov. and description of Dictyobacteraceae fam. nov. within the order Ktedonobacterales isolated from Tengu-no-mugimeshi.</title>
        <authorList>
            <person name="Wang C.M."/>
            <person name="Zheng Y."/>
            <person name="Sakai Y."/>
            <person name="Toyoda A."/>
            <person name="Minakuchi Y."/>
            <person name="Abe K."/>
            <person name="Yokota A."/>
            <person name="Yabe S."/>
        </authorList>
    </citation>
    <scope>NUCLEOTIDE SEQUENCE [LARGE SCALE GENOMIC DNA]</scope>
    <source>
        <strain evidence="10">Uno16</strain>
    </source>
</reference>
<evidence type="ECO:0000313" key="9">
    <source>
        <dbReference type="EMBL" id="GCE29623.1"/>
    </source>
</evidence>
<keyword evidence="2" id="KW-0808">Transferase</keyword>
<dbReference type="SUPFAM" id="SSF53067">
    <property type="entry name" value="Actin-like ATPase domain"/>
    <property type="match status" value="2"/>
</dbReference>
<dbReference type="InterPro" id="IPR013449">
    <property type="entry name" value="Rhamnulokinase"/>
</dbReference>
<dbReference type="InterPro" id="IPR018484">
    <property type="entry name" value="FGGY_N"/>
</dbReference>
<keyword evidence="6" id="KW-0684">Rhamnose metabolism</keyword>
<evidence type="ECO:0000256" key="4">
    <source>
        <dbReference type="ARBA" id="ARBA00022777"/>
    </source>
</evidence>
<evidence type="ECO:0000313" key="10">
    <source>
        <dbReference type="Proteomes" id="UP000287171"/>
    </source>
</evidence>
<dbReference type="PANTHER" id="PTHR43095">
    <property type="entry name" value="SUGAR KINASE"/>
    <property type="match status" value="1"/>
</dbReference>
<dbReference type="EMBL" id="BIFT01000002">
    <property type="protein sequence ID" value="GCE29623.1"/>
    <property type="molecule type" value="Genomic_DNA"/>
</dbReference>
<sequence length="491" mass="55052">MKQRIVAAIDLGAESGRVMVAHFDGEHFQLDEIYRFANRSIVVNGHRFWNVLSLWDEMLAGLRKARQTYGTLDSIGIDTWAVDYGLVDEQRLLLGQVFQYRDHRTDRLMEEVCARIGRERLYARTGIQFLPFNTLYQLYAQRLMQPDQLHYAHRLLMIPDIFHSWLCGSLEGERTNASTTQCWDPLAGAWARDLLQEVEIPAHIFPEVVEAGSILGDVLPALRNDLGQARVIAPATHDTASAIVAAPVSGKEHWGYISSGTWSLVGMELAHPVLSEVACQANFTNEGGVFGTTRFLKNVMGLWLLQECQRQWAREGHRIDYETLFAEADGARPFQALIDPDDPRFLAPENMLTTINVYLLEHGQQALQTPAAFARCIMESLVVRYCDVFRQACQITGRDLTCISVLGGGARNTSMNQWLADALGLPVMAGPIEATASGNALMQLVGLGELHDLKQVRQIASHAPIQTFFPRADQHASWDEAAERLHTLQFR</sequence>
<accession>A0A402BE05</accession>
<name>A0A402BE05_9CHLR</name>
<evidence type="ECO:0000256" key="6">
    <source>
        <dbReference type="ARBA" id="ARBA00023308"/>
    </source>
</evidence>
<evidence type="ECO:0000259" key="8">
    <source>
        <dbReference type="Pfam" id="PF02782"/>
    </source>
</evidence>
<evidence type="ECO:0000256" key="1">
    <source>
        <dbReference type="ARBA" id="ARBA00009156"/>
    </source>
</evidence>
<organism evidence="9 10">
    <name type="scientific">Dictyobacter alpinus</name>
    <dbReference type="NCBI Taxonomy" id="2014873"/>
    <lineage>
        <taxon>Bacteria</taxon>
        <taxon>Bacillati</taxon>
        <taxon>Chloroflexota</taxon>
        <taxon>Ktedonobacteria</taxon>
        <taxon>Ktedonobacterales</taxon>
        <taxon>Dictyobacteraceae</taxon>
        <taxon>Dictyobacter</taxon>
    </lineage>
</organism>
<keyword evidence="10" id="KW-1185">Reference proteome</keyword>
<evidence type="ECO:0000256" key="5">
    <source>
        <dbReference type="ARBA" id="ARBA00022840"/>
    </source>
</evidence>
<dbReference type="AlphaFoldDB" id="A0A402BE05"/>
<feature type="domain" description="Carbohydrate kinase FGGY N-terminal" evidence="7">
    <location>
        <begin position="6"/>
        <end position="244"/>
    </location>
</feature>
<dbReference type="InterPro" id="IPR018485">
    <property type="entry name" value="FGGY_C"/>
</dbReference>
<dbReference type="GO" id="GO:0008993">
    <property type="term" value="F:rhamnulokinase activity"/>
    <property type="evidence" value="ECO:0007669"/>
    <property type="project" value="InterPro"/>
</dbReference>
<keyword evidence="5" id="KW-0067">ATP-binding</keyword>
<dbReference type="RefSeq" id="WP_126629853.1">
    <property type="nucleotide sequence ID" value="NZ_BIFT01000002.1"/>
</dbReference>
<dbReference type="InterPro" id="IPR050406">
    <property type="entry name" value="FGGY_Carb_Kinase"/>
</dbReference>
<evidence type="ECO:0000259" key="7">
    <source>
        <dbReference type="Pfam" id="PF00370"/>
    </source>
</evidence>
<dbReference type="InterPro" id="IPR043129">
    <property type="entry name" value="ATPase_NBD"/>
</dbReference>
<comment type="caution">
    <text evidence="9">The sequence shown here is derived from an EMBL/GenBank/DDBJ whole genome shotgun (WGS) entry which is preliminary data.</text>
</comment>
<dbReference type="GO" id="GO:0019301">
    <property type="term" value="P:rhamnose catabolic process"/>
    <property type="evidence" value="ECO:0007669"/>
    <property type="project" value="InterPro"/>
</dbReference>
<evidence type="ECO:0000256" key="2">
    <source>
        <dbReference type="ARBA" id="ARBA00022679"/>
    </source>
</evidence>
<dbReference type="Pfam" id="PF00370">
    <property type="entry name" value="FGGY_N"/>
    <property type="match status" value="1"/>
</dbReference>